<keyword evidence="1" id="KW-0812">Transmembrane</keyword>
<accession>A0A517Z6V3</accession>
<dbReference type="AlphaFoldDB" id="A0A517Z6V3"/>
<dbReference type="Proteomes" id="UP000320496">
    <property type="component" value="Chromosome"/>
</dbReference>
<dbReference type="PANTHER" id="PTHR37308">
    <property type="entry name" value="INTEGRAL MEMBRANE PROTEIN"/>
    <property type="match status" value="1"/>
</dbReference>
<sequence length="345" mass="37315">MTGTTDSAERTDEATGFRIAGSDLAQTARGLLMGGADIIPGVSGGTVALILGIYERLVTSISHFDTTLVRQLGRKEWKAAAERINFRFLAFLGLGIGLGVAALGSLMHGLLEHYYQFTMAAFFGLIAASALLVARMVERWNAAAVVAIVLGALFAFWLVRQPALQQPPEGLGYVFICGMVAICAMILPGISGSFILLIMGKYHDITGIIKETLKLHITLESISTVAVFGAGCVLGLIGFSKCLRWLLARHESLTMSVLCGFMAGSLWKIWPFQRDVSPEGVTEFKHRVYEHIPLLDVPIDGRFWLTIAIAVVAGGLVLALDYFTAGHEHVPPLKEEEEEPVATQV</sequence>
<feature type="transmembrane region" description="Helical" evidence="1">
    <location>
        <begin position="84"/>
        <end position="107"/>
    </location>
</feature>
<name>A0A517Z6V3_9PLAN</name>
<gene>
    <name evidence="2" type="ORF">Mal4_24740</name>
</gene>
<evidence type="ECO:0000256" key="1">
    <source>
        <dbReference type="SAM" id="Phobius"/>
    </source>
</evidence>
<feature type="transmembrane region" description="Helical" evidence="1">
    <location>
        <begin position="113"/>
        <end position="133"/>
    </location>
</feature>
<dbReference type="EMBL" id="CP036275">
    <property type="protein sequence ID" value="QDU38151.1"/>
    <property type="molecule type" value="Genomic_DNA"/>
</dbReference>
<proteinExistence type="predicted"/>
<evidence type="ECO:0008006" key="4">
    <source>
        <dbReference type="Google" id="ProtNLM"/>
    </source>
</evidence>
<feature type="transmembrane region" description="Helical" evidence="1">
    <location>
        <begin position="171"/>
        <end position="198"/>
    </location>
</feature>
<reference evidence="2 3" key="1">
    <citation type="submission" date="2019-02" db="EMBL/GenBank/DDBJ databases">
        <title>Deep-cultivation of Planctomycetes and their phenomic and genomic characterization uncovers novel biology.</title>
        <authorList>
            <person name="Wiegand S."/>
            <person name="Jogler M."/>
            <person name="Boedeker C."/>
            <person name="Pinto D."/>
            <person name="Vollmers J."/>
            <person name="Rivas-Marin E."/>
            <person name="Kohn T."/>
            <person name="Peeters S.H."/>
            <person name="Heuer A."/>
            <person name="Rast P."/>
            <person name="Oberbeckmann S."/>
            <person name="Bunk B."/>
            <person name="Jeske O."/>
            <person name="Meyerdierks A."/>
            <person name="Storesund J.E."/>
            <person name="Kallscheuer N."/>
            <person name="Luecker S."/>
            <person name="Lage O.M."/>
            <person name="Pohl T."/>
            <person name="Merkel B.J."/>
            <person name="Hornburger P."/>
            <person name="Mueller R.-W."/>
            <person name="Bruemmer F."/>
            <person name="Labrenz M."/>
            <person name="Spormann A.M."/>
            <person name="Op den Camp H."/>
            <person name="Overmann J."/>
            <person name="Amann R."/>
            <person name="Jetten M.S.M."/>
            <person name="Mascher T."/>
            <person name="Medema M.H."/>
            <person name="Devos D.P."/>
            <person name="Kaster A.-K."/>
            <person name="Ovreas L."/>
            <person name="Rohde M."/>
            <person name="Galperin M.Y."/>
            <person name="Jogler C."/>
        </authorList>
    </citation>
    <scope>NUCLEOTIDE SEQUENCE [LARGE SCALE GENOMIC DNA]</scope>
    <source>
        <strain evidence="2 3">Mal4</strain>
    </source>
</reference>
<feature type="transmembrane region" description="Helical" evidence="1">
    <location>
        <begin position="140"/>
        <end position="159"/>
    </location>
</feature>
<organism evidence="2 3">
    <name type="scientific">Maioricimonas rarisocia</name>
    <dbReference type="NCBI Taxonomy" id="2528026"/>
    <lineage>
        <taxon>Bacteria</taxon>
        <taxon>Pseudomonadati</taxon>
        <taxon>Planctomycetota</taxon>
        <taxon>Planctomycetia</taxon>
        <taxon>Planctomycetales</taxon>
        <taxon>Planctomycetaceae</taxon>
        <taxon>Maioricimonas</taxon>
    </lineage>
</organism>
<dbReference type="Pfam" id="PF04018">
    <property type="entry name" value="VCA0040-like"/>
    <property type="match status" value="1"/>
</dbReference>
<dbReference type="RefSeq" id="WP_197444341.1">
    <property type="nucleotide sequence ID" value="NZ_CP036275.1"/>
</dbReference>
<protein>
    <recommendedName>
        <fullName evidence="4">DUF368 domain-containing protein</fullName>
    </recommendedName>
</protein>
<feature type="transmembrane region" description="Helical" evidence="1">
    <location>
        <begin position="219"/>
        <end position="240"/>
    </location>
</feature>
<dbReference type="PANTHER" id="PTHR37308:SF1">
    <property type="entry name" value="POLYPRENYL-PHOSPHATE TRANSPORTER"/>
    <property type="match status" value="1"/>
</dbReference>
<keyword evidence="1" id="KW-1133">Transmembrane helix</keyword>
<dbReference type="InterPro" id="IPR007163">
    <property type="entry name" value="VCA0040-like"/>
</dbReference>
<dbReference type="KEGG" id="mri:Mal4_24740"/>
<keyword evidence="1" id="KW-0472">Membrane</keyword>
<evidence type="ECO:0000313" key="2">
    <source>
        <dbReference type="EMBL" id="QDU38151.1"/>
    </source>
</evidence>
<feature type="transmembrane region" description="Helical" evidence="1">
    <location>
        <begin position="303"/>
        <end position="323"/>
    </location>
</feature>
<evidence type="ECO:0000313" key="3">
    <source>
        <dbReference type="Proteomes" id="UP000320496"/>
    </source>
</evidence>
<keyword evidence="3" id="KW-1185">Reference proteome</keyword>